<keyword evidence="3" id="KW-0732">Signal</keyword>
<evidence type="ECO:0000256" key="4">
    <source>
        <dbReference type="ARBA" id="ARBA00022837"/>
    </source>
</evidence>
<organism evidence="6 7">
    <name type="scientific">Candidatus Curtissbacteria bacterium GW2011_GWA1_40_16</name>
    <dbReference type="NCBI Taxonomy" id="1618405"/>
    <lineage>
        <taxon>Bacteria</taxon>
        <taxon>Candidatus Curtissiibacteriota</taxon>
    </lineage>
</organism>
<dbReference type="EMBL" id="LBYI01000007">
    <property type="protein sequence ID" value="KKR50734.1"/>
    <property type="molecule type" value="Genomic_DNA"/>
</dbReference>
<proteinExistence type="predicted"/>
<dbReference type="SUPFAM" id="SSF63446">
    <property type="entry name" value="Type I dockerin domain"/>
    <property type="match status" value="2"/>
</dbReference>
<comment type="caution">
    <text evidence="6">The sequence shown here is derived from an EMBL/GenBank/DDBJ whole genome shotgun (WGS) entry which is preliminary data.</text>
</comment>
<keyword evidence="2" id="KW-0964">Secreted</keyword>
<keyword evidence="4" id="KW-0106">Calcium</keyword>
<evidence type="ECO:0000313" key="6">
    <source>
        <dbReference type="EMBL" id="KKR50734.1"/>
    </source>
</evidence>
<dbReference type="Pfam" id="PF00404">
    <property type="entry name" value="Dockerin_1"/>
    <property type="match status" value="2"/>
</dbReference>
<dbReference type="GO" id="GO:0004553">
    <property type="term" value="F:hydrolase activity, hydrolyzing O-glycosyl compounds"/>
    <property type="evidence" value="ECO:0007669"/>
    <property type="project" value="InterPro"/>
</dbReference>
<dbReference type="SUPFAM" id="SSF49299">
    <property type="entry name" value="PKD domain"/>
    <property type="match status" value="1"/>
</dbReference>
<dbReference type="InterPro" id="IPR036439">
    <property type="entry name" value="Dockerin_dom_sf"/>
</dbReference>
<evidence type="ECO:0000313" key="7">
    <source>
        <dbReference type="Proteomes" id="UP000034531"/>
    </source>
</evidence>
<sequence length="495" mass="52211">MRQNKGFVHIIVILLVLAVSGTIVFFVTRNERLAKAASPTPLGNLIVSPTSGSNSGSFTLTAEGVVGANGAQIDNVRYYLLNPKLGTGNNWGKADWCANPSYTQPAAPSYTDLNNNCGTFTFDISESSNPGSNYQIVWDKNTHSSGSTSYSRALTAINIPPGTYTVGLRVQDVNGNINGGASQVKVTISDGTPAPTSTPLPDLGLRFSTTYFGLKMAPGGVGVKAFNLTSTGATKFWLYTPTNSLGITFSPSEGSIAPGQTIPVYVKVGENQQFGIYTGKVYASSSLVNAQTDTGASDSITVEPLTSDSDTDGFVNSAELKMGTDPNYGCKTPSGINAWPPDVNNNGVVNSADSQAVFNAFSTKKYIARFDMDGNGAITAQDAQKVQSYIGKTCQSTVVDSDNDGFANDLEAYIGTDQNKACSLPGGLNAWPVDLNKDGGVGMTTDMVQLIQHSGVNSNSPSYDRRYDLNADGIINDADQMILKYYAGRTCTPGT</sequence>
<protein>
    <recommendedName>
        <fullName evidence="8">Dockerin domain-containing protein</fullName>
    </recommendedName>
</protein>
<dbReference type="Proteomes" id="UP000034531">
    <property type="component" value="Unassembled WGS sequence"/>
</dbReference>
<dbReference type="Gene3D" id="1.10.1330.10">
    <property type="entry name" value="Dockerin domain"/>
    <property type="match status" value="2"/>
</dbReference>
<keyword evidence="5" id="KW-1133">Transmembrane helix</keyword>
<evidence type="ECO:0000256" key="5">
    <source>
        <dbReference type="SAM" id="Phobius"/>
    </source>
</evidence>
<dbReference type="AlphaFoldDB" id="A0A0G0RDG3"/>
<evidence type="ECO:0008006" key="8">
    <source>
        <dbReference type="Google" id="ProtNLM"/>
    </source>
</evidence>
<reference evidence="6 7" key="1">
    <citation type="journal article" date="2015" name="Nature">
        <title>rRNA introns, odd ribosomes, and small enigmatic genomes across a large radiation of phyla.</title>
        <authorList>
            <person name="Brown C.T."/>
            <person name="Hug L.A."/>
            <person name="Thomas B.C."/>
            <person name="Sharon I."/>
            <person name="Castelle C.J."/>
            <person name="Singh A."/>
            <person name="Wilkins M.J."/>
            <person name="Williams K.H."/>
            <person name="Banfield J.F."/>
        </authorList>
    </citation>
    <scope>NUCLEOTIDE SEQUENCE [LARGE SCALE GENOMIC DNA]</scope>
</reference>
<keyword evidence="5" id="KW-0812">Transmembrane</keyword>
<comment type="subcellular location">
    <subcellularLocation>
        <location evidence="1">Secreted</location>
    </subcellularLocation>
</comment>
<keyword evidence="5" id="KW-0472">Membrane</keyword>
<dbReference type="InterPro" id="IPR018247">
    <property type="entry name" value="EF_Hand_1_Ca_BS"/>
</dbReference>
<gene>
    <name evidence="6" type="ORF">UT84_C0007G0005</name>
</gene>
<name>A0A0G0RDG3_9BACT</name>
<dbReference type="InterPro" id="IPR059100">
    <property type="entry name" value="TSP3_bac"/>
</dbReference>
<evidence type="ECO:0000256" key="3">
    <source>
        <dbReference type="ARBA" id="ARBA00022729"/>
    </source>
</evidence>
<evidence type="ECO:0000256" key="1">
    <source>
        <dbReference type="ARBA" id="ARBA00004613"/>
    </source>
</evidence>
<dbReference type="InterPro" id="IPR002105">
    <property type="entry name" value="Dockerin_1_rpt"/>
</dbReference>
<evidence type="ECO:0000256" key="2">
    <source>
        <dbReference type="ARBA" id="ARBA00022525"/>
    </source>
</evidence>
<dbReference type="Pfam" id="PF18884">
    <property type="entry name" value="TSP3_bac"/>
    <property type="match status" value="2"/>
</dbReference>
<feature type="transmembrane region" description="Helical" evidence="5">
    <location>
        <begin position="6"/>
        <end position="27"/>
    </location>
</feature>
<dbReference type="GO" id="GO:0000272">
    <property type="term" value="P:polysaccharide catabolic process"/>
    <property type="evidence" value="ECO:0007669"/>
    <property type="project" value="InterPro"/>
</dbReference>
<dbReference type="InterPro" id="IPR035986">
    <property type="entry name" value="PKD_dom_sf"/>
</dbReference>
<dbReference type="PROSITE" id="PS00018">
    <property type="entry name" value="EF_HAND_1"/>
    <property type="match status" value="1"/>
</dbReference>
<accession>A0A0G0RDG3</accession>